<dbReference type="Pfam" id="PF03466">
    <property type="entry name" value="LysR_substrate"/>
    <property type="match status" value="1"/>
</dbReference>
<dbReference type="PANTHER" id="PTHR30537:SF5">
    <property type="entry name" value="HTH-TYPE TRANSCRIPTIONAL ACTIVATOR TTDR-RELATED"/>
    <property type="match status" value="1"/>
</dbReference>
<dbReference type="SUPFAM" id="SSF46785">
    <property type="entry name" value="Winged helix' DNA-binding domain"/>
    <property type="match status" value="1"/>
</dbReference>
<accession>A0A3B0ZXR1</accession>
<dbReference type="InterPro" id="IPR005119">
    <property type="entry name" value="LysR_subst-bd"/>
</dbReference>
<organism evidence="6">
    <name type="scientific">hydrothermal vent metagenome</name>
    <dbReference type="NCBI Taxonomy" id="652676"/>
    <lineage>
        <taxon>unclassified sequences</taxon>
        <taxon>metagenomes</taxon>
        <taxon>ecological metagenomes</taxon>
    </lineage>
</organism>
<dbReference type="InterPro" id="IPR000847">
    <property type="entry name" value="LysR_HTH_N"/>
</dbReference>
<evidence type="ECO:0000256" key="2">
    <source>
        <dbReference type="ARBA" id="ARBA00023015"/>
    </source>
</evidence>
<proteinExistence type="inferred from homology"/>
<dbReference type="InterPro" id="IPR058163">
    <property type="entry name" value="LysR-type_TF_proteobact-type"/>
</dbReference>
<dbReference type="CDD" id="cd08422">
    <property type="entry name" value="PBP2_CrgA_like"/>
    <property type="match status" value="1"/>
</dbReference>
<keyword evidence="3" id="KW-0238">DNA-binding</keyword>
<feature type="domain" description="HTH lysR-type" evidence="5">
    <location>
        <begin position="4"/>
        <end position="61"/>
    </location>
</feature>
<name>A0A3B0ZXR1_9ZZZZ</name>
<dbReference type="FunFam" id="1.10.10.10:FF:000001">
    <property type="entry name" value="LysR family transcriptional regulator"/>
    <property type="match status" value="1"/>
</dbReference>
<dbReference type="PROSITE" id="PS50931">
    <property type="entry name" value="HTH_LYSR"/>
    <property type="match status" value="1"/>
</dbReference>
<dbReference type="InterPro" id="IPR036388">
    <property type="entry name" value="WH-like_DNA-bd_sf"/>
</dbReference>
<sequence length="301" mass="33363">MQQYNLIALHSFMAVVEAGSFKHAAEKLDASTAAVSRRVSALENALGIKLLNRTTRQIDLTDAGKQFYDDLQNIFCSLDEAEERLLQDNKTVKGHLRIAAPLSFGTMCLAPVLPDFMKRYPELQVQLQLEDRLIDIVSEGIDIAIRIGIAEDSSLVASCIASIPRVFCASPAYLEQHGKPESPSDLATHNCLHYNHISMKEEWSYLKAEKMHKLDVTGTLSTNNGEVLRDAAIGGIGITLLPTFIVANALQTGTLKSILTQYCPKPFELYAVRPSRQFTPVRIKRLIGYLKEVFENDAALS</sequence>
<dbReference type="Pfam" id="PF00126">
    <property type="entry name" value="HTH_1"/>
    <property type="match status" value="1"/>
</dbReference>
<evidence type="ECO:0000256" key="4">
    <source>
        <dbReference type="ARBA" id="ARBA00023163"/>
    </source>
</evidence>
<dbReference type="SUPFAM" id="SSF53850">
    <property type="entry name" value="Periplasmic binding protein-like II"/>
    <property type="match status" value="1"/>
</dbReference>
<evidence type="ECO:0000313" key="6">
    <source>
        <dbReference type="EMBL" id="VAW92232.1"/>
    </source>
</evidence>
<gene>
    <name evidence="6" type="ORF">MNBD_GAMMA23-271</name>
</gene>
<dbReference type="EMBL" id="UOFT01000023">
    <property type="protein sequence ID" value="VAW92232.1"/>
    <property type="molecule type" value="Genomic_DNA"/>
</dbReference>
<dbReference type="AlphaFoldDB" id="A0A3B0ZXR1"/>
<keyword evidence="2" id="KW-0805">Transcription regulation</keyword>
<dbReference type="GO" id="GO:0043565">
    <property type="term" value="F:sequence-specific DNA binding"/>
    <property type="evidence" value="ECO:0007669"/>
    <property type="project" value="TreeGrafter"/>
</dbReference>
<evidence type="ECO:0000259" key="5">
    <source>
        <dbReference type="PROSITE" id="PS50931"/>
    </source>
</evidence>
<evidence type="ECO:0000256" key="1">
    <source>
        <dbReference type="ARBA" id="ARBA00009437"/>
    </source>
</evidence>
<dbReference type="GO" id="GO:0006351">
    <property type="term" value="P:DNA-templated transcription"/>
    <property type="evidence" value="ECO:0007669"/>
    <property type="project" value="TreeGrafter"/>
</dbReference>
<dbReference type="InterPro" id="IPR036390">
    <property type="entry name" value="WH_DNA-bd_sf"/>
</dbReference>
<reference evidence="6" key="1">
    <citation type="submission" date="2018-06" db="EMBL/GenBank/DDBJ databases">
        <authorList>
            <person name="Zhirakovskaya E."/>
        </authorList>
    </citation>
    <scope>NUCLEOTIDE SEQUENCE</scope>
</reference>
<protein>
    <submittedName>
        <fullName evidence="6">Transcriptional regulator, LysR family</fullName>
    </submittedName>
</protein>
<evidence type="ECO:0000256" key="3">
    <source>
        <dbReference type="ARBA" id="ARBA00023125"/>
    </source>
</evidence>
<comment type="similarity">
    <text evidence="1">Belongs to the LysR transcriptional regulatory family.</text>
</comment>
<dbReference type="Gene3D" id="1.10.10.10">
    <property type="entry name" value="Winged helix-like DNA-binding domain superfamily/Winged helix DNA-binding domain"/>
    <property type="match status" value="1"/>
</dbReference>
<dbReference type="FunFam" id="3.40.190.290:FF:000001">
    <property type="entry name" value="Transcriptional regulator, LysR family"/>
    <property type="match status" value="1"/>
</dbReference>
<dbReference type="PANTHER" id="PTHR30537">
    <property type="entry name" value="HTH-TYPE TRANSCRIPTIONAL REGULATOR"/>
    <property type="match status" value="1"/>
</dbReference>
<keyword evidence="4" id="KW-0804">Transcription</keyword>
<dbReference type="Gene3D" id="3.40.190.290">
    <property type="match status" value="1"/>
</dbReference>
<dbReference type="GO" id="GO:0003700">
    <property type="term" value="F:DNA-binding transcription factor activity"/>
    <property type="evidence" value="ECO:0007669"/>
    <property type="project" value="InterPro"/>
</dbReference>